<evidence type="ECO:0000256" key="10">
    <source>
        <dbReference type="SAM" id="MobiDB-lite"/>
    </source>
</evidence>
<evidence type="ECO:0000256" key="7">
    <source>
        <dbReference type="ARBA" id="ARBA00023242"/>
    </source>
</evidence>
<comment type="subcellular location">
    <subcellularLocation>
        <location evidence="8 9">Nucleus</location>
    </subcellularLocation>
</comment>
<feature type="compositionally biased region" description="Low complexity" evidence="10">
    <location>
        <begin position="165"/>
        <end position="175"/>
    </location>
</feature>
<keyword evidence="1 9" id="KW-0479">Metal-binding</keyword>
<dbReference type="PROSITE" id="PS01361">
    <property type="entry name" value="ZF_DOF_1"/>
    <property type="match status" value="1"/>
</dbReference>
<dbReference type="GO" id="GO:0003700">
    <property type="term" value="F:DNA-binding transcription factor activity"/>
    <property type="evidence" value="ECO:0007669"/>
    <property type="project" value="UniProtKB-UniRule"/>
</dbReference>
<keyword evidence="6 9" id="KW-0804">Transcription</keyword>
<dbReference type="PANTHER" id="PTHR31992:SF306">
    <property type="entry name" value="DOF ZINC FINGER PROTEIN DOF5.6"/>
    <property type="match status" value="1"/>
</dbReference>
<sequence length="387" mass="43310">MGITSLQVCMDDDYSSDCWLHQVQVHDDDDDEQQGSENIAAGLILEHCSNYSSPPLITISTHDACADDLHEDDMHMLTATTCSTLRVPPAALMERRLRPPPHEQSLKCPRCESTHTKFCYYNNYSLSQPRYFCKTCRRYWTKGGTLRNIPVGGGCRKNNKKQHLSAKSNSINKKQSSNHHESSSTSTSSPSPAPLPQNNTCSTTAILFSSPIPPNYHNYYYNNFHTPIDHHHHQNNNNNNYNGEEINFGGLMQQGEHDYDYNYNYNNHGAGGTGICSHDHQFGIMNMNMSTSSFEHGTCNNISANSNNILESCQRMMMVPYENNHTHLDVKPNSGVNLSIEWHQQQQQQEASNSNAGKDSFGFNFGGLGSWTGLMNGYGSSATNPLV</sequence>
<reference evidence="12 13" key="1">
    <citation type="submission" date="2024-12" db="EMBL/GenBank/DDBJ databases">
        <title>The unique morphological basis and parallel evolutionary history of personate flowers in Penstemon.</title>
        <authorList>
            <person name="Depatie T.H."/>
            <person name="Wessinger C.A."/>
        </authorList>
    </citation>
    <scope>NUCLEOTIDE SEQUENCE [LARGE SCALE GENOMIC DNA]</scope>
    <source>
        <strain evidence="12">WTNN_2</strain>
        <tissue evidence="12">Leaf</tissue>
    </source>
</reference>
<feature type="domain" description="Dof-type" evidence="11">
    <location>
        <begin position="106"/>
        <end position="160"/>
    </location>
</feature>
<protein>
    <recommendedName>
        <fullName evidence="9">Dof zinc finger protein</fullName>
    </recommendedName>
</protein>
<evidence type="ECO:0000256" key="6">
    <source>
        <dbReference type="ARBA" id="ARBA00023163"/>
    </source>
</evidence>
<comment type="caution">
    <text evidence="12">The sequence shown here is derived from an EMBL/GenBank/DDBJ whole genome shotgun (WGS) entry which is preliminary data.</text>
</comment>
<evidence type="ECO:0000256" key="1">
    <source>
        <dbReference type="ARBA" id="ARBA00022723"/>
    </source>
</evidence>
<dbReference type="GO" id="GO:0003677">
    <property type="term" value="F:DNA binding"/>
    <property type="evidence" value="ECO:0007669"/>
    <property type="project" value="UniProtKB-UniRule"/>
</dbReference>
<accession>A0ABD3TF02</accession>
<evidence type="ECO:0000256" key="4">
    <source>
        <dbReference type="ARBA" id="ARBA00023015"/>
    </source>
</evidence>
<evidence type="ECO:0000256" key="2">
    <source>
        <dbReference type="ARBA" id="ARBA00022771"/>
    </source>
</evidence>
<dbReference type="GO" id="GO:0005634">
    <property type="term" value="C:nucleus"/>
    <property type="evidence" value="ECO:0007669"/>
    <property type="project" value="UniProtKB-SubCell"/>
</dbReference>
<evidence type="ECO:0000313" key="12">
    <source>
        <dbReference type="EMBL" id="KAL3835201.1"/>
    </source>
</evidence>
<evidence type="ECO:0000256" key="3">
    <source>
        <dbReference type="ARBA" id="ARBA00022833"/>
    </source>
</evidence>
<dbReference type="InterPro" id="IPR045174">
    <property type="entry name" value="Dof"/>
</dbReference>
<dbReference type="PANTHER" id="PTHR31992">
    <property type="entry name" value="DOF ZINC FINGER PROTEIN DOF1.4-RELATED"/>
    <property type="match status" value="1"/>
</dbReference>
<name>A0ABD3TF02_9LAMI</name>
<comment type="function">
    <text evidence="9">Transcription factor that binds specifically to a 5'-AA[AG]G-3' consensus core sequence.</text>
</comment>
<proteinExistence type="predicted"/>
<dbReference type="AlphaFoldDB" id="A0ABD3TF02"/>
<keyword evidence="5 8" id="KW-0238">DNA-binding</keyword>
<evidence type="ECO:0000256" key="5">
    <source>
        <dbReference type="ARBA" id="ARBA00023125"/>
    </source>
</evidence>
<dbReference type="InterPro" id="IPR003851">
    <property type="entry name" value="Znf_Dof"/>
</dbReference>
<dbReference type="GO" id="GO:0008270">
    <property type="term" value="F:zinc ion binding"/>
    <property type="evidence" value="ECO:0007669"/>
    <property type="project" value="UniProtKB-KW"/>
</dbReference>
<evidence type="ECO:0000259" key="11">
    <source>
        <dbReference type="PROSITE" id="PS50884"/>
    </source>
</evidence>
<gene>
    <name evidence="12" type="ORF">ACJIZ3_009937</name>
</gene>
<evidence type="ECO:0000313" key="13">
    <source>
        <dbReference type="Proteomes" id="UP001634393"/>
    </source>
</evidence>
<evidence type="ECO:0000256" key="9">
    <source>
        <dbReference type="RuleBase" id="RU369094"/>
    </source>
</evidence>
<keyword evidence="4 9" id="KW-0805">Transcription regulation</keyword>
<dbReference type="Pfam" id="PF02701">
    <property type="entry name" value="Zn_ribbon_Dof"/>
    <property type="match status" value="1"/>
</dbReference>
<dbReference type="Proteomes" id="UP001634393">
    <property type="component" value="Unassembled WGS sequence"/>
</dbReference>
<keyword evidence="7 8" id="KW-0539">Nucleus</keyword>
<dbReference type="PROSITE" id="PS50884">
    <property type="entry name" value="ZF_DOF_2"/>
    <property type="match status" value="1"/>
</dbReference>
<keyword evidence="3 9" id="KW-0862">Zinc</keyword>
<keyword evidence="13" id="KW-1185">Reference proteome</keyword>
<evidence type="ECO:0000256" key="8">
    <source>
        <dbReference type="PROSITE-ProRule" id="PRU00071"/>
    </source>
</evidence>
<dbReference type="EMBL" id="JBJXBP010000004">
    <property type="protein sequence ID" value="KAL3835201.1"/>
    <property type="molecule type" value="Genomic_DNA"/>
</dbReference>
<organism evidence="12 13">
    <name type="scientific">Penstemon smallii</name>
    <dbReference type="NCBI Taxonomy" id="265156"/>
    <lineage>
        <taxon>Eukaryota</taxon>
        <taxon>Viridiplantae</taxon>
        <taxon>Streptophyta</taxon>
        <taxon>Embryophyta</taxon>
        <taxon>Tracheophyta</taxon>
        <taxon>Spermatophyta</taxon>
        <taxon>Magnoliopsida</taxon>
        <taxon>eudicotyledons</taxon>
        <taxon>Gunneridae</taxon>
        <taxon>Pentapetalae</taxon>
        <taxon>asterids</taxon>
        <taxon>lamiids</taxon>
        <taxon>Lamiales</taxon>
        <taxon>Plantaginaceae</taxon>
        <taxon>Cheloneae</taxon>
        <taxon>Penstemon</taxon>
    </lineage>
</organism>
<keyword evidence="2 8" id="KW-0863">Zinc-finger</keyword>
<feature type="region of interest" description="Disordered" evidence="10">
    <location>
        <begin position="151"/>
        <end position="196"/>
    </location>
</feature>